<evidence type="ECO:0000313" key="2">
    <source>
        <dbReference type="EMBL" id="MDL9979161.1"/>
    </source>
</evidence>
<comment type="caution">
    <text evidence="2">The sequence shown here is derived from an EMBL/GenBank/DDBJ whole genome shotgun (WGS) entry which is preliminary data.</text>
</comment>
<proteinExistence type="predicted"/>
<feature type="transmembrane region" description="Helical" evidence="1">
    <location>
        <begin position="124"/>
        <end position="142"/>
    </location>
</feature>
<evidence type="ECO:0000256" key="1">
    <source>
        <dbReference type="SAM" id="Phobius"/>
    </source>
</evidence>
<reference evidence="2 3" key="1">
    <citation type="submission" date="2023-06" db="EMBL/GenBank/DDBJ databases">
        <title>Microbacterium sp. nov., isolated from a waste landfill.</title>
        <authorList>
            <person name="Wen W."/>
        </authorList>
    </citation>
    <scope>NUCLEOTIDE SEQUENCE [LARGE SCALE GENOMIC DNA]</scope>
    <source>
        <strain evidence="2 3">ASV49</strain>
    </source>
</reference>
<organism evidence="2 3">
    <name type="scientific">Microbacterium candidum</name>
    <dbReference type="NCBI Taxonomy" id="3041922"/>
    <lineage>
        <taxon>Bacteria</taxon>
        <taxon>Bacillati</taxon>
        <taxon>Actinomycetota</taxon>
        <taxon>Actinomycetes</taxon>
        <taxon>Micrococcales</taxon>
        <taxon>Microbacteriaceae</taxon>
        <taxon>Microbacterium</taxon>
    </lineage>
</organism>
<accession>A0ABT7MXH8</accession>
<dbReference type="EMBL" id="JASXSZ010000002">
    <property type="protein sequence ID" value="MDL9979161.1"/>
    <property type="molecule type" value="Genomic_DNA"/>
</dbReference>
<feature type="transmembrane region" description="Helical" evidence="1">
    <location>
        <begin position="101"/>
        <end position="118"/>
    </location>
</feature>
<feature type="transmembrane region" description="Helical" evidence="1">
    <location>
        <begin position="6"/>
        <end position="21"/>
    </location>
</feature>
<feature type="transmembrane region" description="Helical" evidence="1">
    <location>
        <begin position="62"/>
        <end position="80"/>
    </location>
</feature>
<feature type="transmembrane region" description="Helical" evidence="1">
    <location>
        <begin position="33"/>
        <end position="50"/>
    </location>
</feature>
<name>A0ABT7MXH8_9MICO</name>
<sequence length="176" mass="18637">MDLQIIGNVLLAVVILAFVCYRQMTWRIASAATLWRMPVVMAAVGLYLLIRQGSAFTGLDAAVLAVEVVISLGVGAWMGAIAHFRRTDDAAGVAQFESRTGWWGLALWLVVIAVRIGIDVLANGLGAHAVTTTGVIILLLAANRIARAGVIGVRVDRLRASAGAQGMPRVVRHADA</sequence>
<keyword evidence="3" id="KW-1185">Reference proteome</keyword>
<dbReference type="RefSeq" id="WP_286288026.1">
    <property type="nucleotide sequence ID" value="NZ_JASXSZ010000002.1"/>
</dbReference>
<evidence type="ECO:0008006" key="4">
    <source>
        <dbReference type="Google" id="ProtNLM"/>
    </source>
</evidence>
<keyword evidence="1" id="KW-0812">Transmembrane</keyword>
<gene>
    <name evidence="2" type="ORF">QSV35_07435</name>
</gene>
<evidence type="ECO:0000313" key="3">
    <source>
        <dbReference type="Proteomes" id="UP001235064"/>
    </source>
</evidence>
<keyword evidence="1" id="KW-1133">Transmembrane helix</keyword>
<protein>
    <recommendedName>
        <fullName evidence="4">DUF1453 family protein</fullName>
    </recommendedName>
</protein>
<dbReference type="Proteomes" id="UP001235064">
    <property type="component" value="Unassembled WGS sequence"/>
</dbReference>
<keyword evidence="1" id="KW-0472">Membrane</keyword>